<sequence>MREKLFTQPQQIKADCIPGRIQVNEYIYPDGIISIIRVPGTSQPLQFESDFKGYTTPVTNCPGLAQATLDSLNHK</sequence>
<evidence type="ECO:0000313" key="2">
    <source>
        <dbReference type="Proteomes" id="UP000034543"/>
    </source>
</evidence>
<dbReference type="EMBL" id="LCFB01000029">
    <property type="protein sequence ID" value="KKS83932.1"/>
    <property type="molecule type" value="Genomic_DNA"/>
</dbReference>
<gene>
    <name evidence="1" type="ORF">UV59_C0029G0004</name>
</gene>
<organism evidence="1 2">
    <name type="scientific">Candidatus Gottesmanbacteria bacterium GW2011_GWA1_43_11</name>
    <dbReference type="NCBI Taxonomy" id="1618436"/>
    <lineage>
        <taxon>Bacteria</taxon>
        <taxon>Candidatus Gottesmaniibacteriota</taxon>
    </lineage>
</organism>
<dbReference type="Proteomes" id="UP000034543">
    <property type="component" value="Unassembled WGS sequence"/>
</dbReference>
<accession>A0A0G1CEH1</accession>
<dbReference type="STRING" id="1618436.UV59_C0029G0004"/>
<protein>
    <submittedName>
        <fullName evidence="1">Uncharacterized protein</fullName>
    </submittedName>
</protein>
<name>A0A0G1CEH1_9BACT</name>
<dbReference type="AlphaFoldDB" id="A0A0G1CEH1"/>
<proteinExistence type="predicted"/>
<evidence type="ECO:0000313" key="1">
    <source>
        <dbReference type="EMBL" id="KKS83932.1"/>
    </source>
</evidence>
<reference evidence="1 2" key="1">
    <citation type="journal article" date="2015" name="Nature">
        <title>rRNA introns, odd ribosomes, and small enigmatic genomes across a large radiation of phyla.</title>
        <authorList>
            <person name="Brown C.T."/>
            <person name="Hug L.A."/>
            <person name="Thomas B.C."/>
            <person name="Sharon I."/>
            <person name="Castelle C.J."/>
            <person name="Singh A."/>
            <person name="Wilkins M.J."/>
            <person name="Williams K.H."/>
            <person name="Banfield J.F."/>
        </authorList>
    </citation>
    <scope>NUCLEOTIDE SEQUENCE [LARGE SCALE GENOMIC DNA]</scope>
</reference>
<comment type="caution">
    <text evidence="1">The sequence shown here is derived from an EMBL/GenBank/DDBJ whole genome shotgun (WGS) entry which is preliminary data.</text>
</comment>